<reference evidence="1" key="1">
    <citation type="submission" date="2016-10" db="EMBL/GenBank/DDBJ databases">
        <title>Sequence of Gallionella enrichment culture.</title>
        <authorList>
            <person name="Poehlein A."/>
            <person name="Muehling M."/>
            <person name="Daniel R."/>
        </authorList>
    </citation>
    <scope>NUCLEOTIDE SEQUENCE</scope>
</reference>
<dbReference type="AlphaFoldDB" id="A0A1J5Q070"/>
<organism evidence="1">
    <name type="scientific">mine drainage metagenome</name>
    <dbReference type="NCBI Taxonomy" id="410659"/>
    <lineage>
        <taxon>unclassified sequences</taxon>
        <taxon>metagenomes</taxon>
        <taxon>ecological metagenomes</taxon>
    </lineage>
</organism>
<accession>A0A1J5Q070</accession>
<comment type="caution">
    <text evidence="1">The sequence shown here is derived from an EMBL/GenBank/DDBJ whole genome shotgun (WGS) entry which is preliminary data.</text>
</comment>
<evidence type="ECO:0008006" key="2">
    <source>
        <dbReference type="Google" id="ProtNLM"/>
    </source>
</evidence>
<sequence>MLEHPLRQQLHNEIHARPFEQVGAPAQVSHLVMLVDASASQAAYDHLCELLGNLHLPPPSPGSMFHTEQIGPVRLRWERHGEFVSYTFITHESLGAQDPLFQRCASDRISAEWRARIPGERLCANHVALMPEDEIACTELPDFSAVLDADALVGADVADGHAQVFTDLRIAADGYTRFIVLSRPMSARRRGRLVQRLLEIEAYRLMSLLTLPVARELTPQLNRCEQDLVSIMDAIGRTDGESARDPQTLERLTQLASTVEGVYAATHGRFTAASAYYDLVNRRVADLHEKPVFGLQTIGQFLDRRLAPAMQTCAWAARRQQALSERVSRCSNLLRTRVEVAMQQQNRTLLASMNRRQYLQLRLQQTVEGLSVAAITYYMASLVGQLFEAAEPWLHIKPKLAEGISIPVIALFVWIALQRMHHRLERASEGK</sequence>
<protein>
    <recommendedName>
        <fullName evidence="2">Membrane-anchored protein</fullName>
    </recommendedName>
</protein>
<dbReference type="InterPro" id="IPR021830">
    <property type="entry name" value="DUF3422"/>
</dbReference>
<dbReference type="EMBL" id="MLJW01001785">
    <property type="protein sequence ID" value="OIQ76738.1"/>
    <property type="molecule type" value="Genomic_DNA"/>
</dbReference>
<proteinExistence type="predicted"/>
<name>A0A1J5Q070_9ZZZZ</name>
<dbReference type="Pfam" id="PF11902">
    <property type="entry name" value="DUF3422"/>
    <property type="match status" value="1"/>
</dbReference>
<evidence type="ECO:0000313" key="1">
    <source>
        <dbReference type="EMBL" id="OIQ76738.1"/>
    </source>
</evidence>
<gene>
    <name evidence="1" type="ORF">GALL_415750</name>
</gene>